<keyword evidence="1" id="KW-0238">DNA-binding</keyword>
<dbReference type="InterPro" id="IPR009187">
    <property type="entry name" value="Prok_Ku"/>
</dbReference>
<dbReference type="Proteomes" id="UP000325292">
    <property type="component" value="Chromosome"/>
</dbReference>
<evidence type="ECO:0000256" key="1">
    <source>
        <dbReference type="ARBA" id="ARBA00023125"/>
    </source>
</evidence>
<reference evidence="3 4" key="1">
    <citation type="journal article" date="2019" name="Sci. Rep.">
        <title>Sulfobacillus thermotolerans: new insights into resistance and metabolic capacities of acidophilic chemolithotrophs.</title>
        <authorList>
            <person name="Panyushkina A.E."/>
            <person name="Babenko V.V."/>
            <person name="Nikitina A.S."/>
            <person name="Selezneva O.V."/>
            <person name="Tsaplina I.A."/>
            <person name="Letarova M.A."/>
            <person name="Kostryukova E.S."/>
            <person name="Letarov A.V."/>
        </authorList>
    </citation>
    <scope>NUCLEOTIDE SEQUENCE [LARGE SCALE GENOMIC DNA]</scope>
    <source>
        <strain evidence="3 4">Kr1</strain>
    </source>
</reference>
<dbReference type="PANTHER" id="PTHR41251">
    <property type="entry name" value="NON-HOMOLOGOUS END JOINING PROTEIN KU"/>
    <property type="match status" value="1"/>
</dbReference>
<dbReference type="EMBL" id="CP019454">
    <property type="protein sequence ID" value="AUW95448.1"/>
    <property type="molecule type" value="Genomic_DNA"/>
</dbReference>
<feature type="domain" description="Ku" evidence="2">
    <location>
        <begin position="45"/>
        <end position="172"/>
    </location>
</feature>
<evidence type="ECO:0000259" key="2">
    <source>
        <dbReference type="SMART" id="SM00559"/>
    </source>
</evidence>
<dbReference type="InterPro" id="IPR016194">
    <property type="entry name" value="SPOC-like_C_dom_sf"/>
</dbReference>
<dbReference type="SMART" id="SM00559">
    <property type="entry name" value="Ku78"/>
    <property type="match status" value="1"/>
</dbReference>
<dbReference type="SUPFAM" id="SSF100939">
    <property type="entry name" value="SPOC domain-like"/>
    <property type="match status" value="1"/>
</dbReference>
<accession>A0ABN5H8M8</accession>
<dbReference type="Pfam" id="PF02735">
    <property type="entry name" value="Ku"/>
    <property type="match status" value="1"/>
</dbReference>
<proteinExistence type="predicted"/>
<protein>
    <submittedName>
        <fullName evidence="3">Ku domain-containing protein</fullName>
    </submittedName>
</protein>
<gene>
    <name evidence="3" type="ORF">BXT84_06510</name>
</gene>
<name>A0ABN5H8M8_9FIRM</name>
<dbReference type="PIRSF" id="PIRSF006493">
    <property type="entry name" value="Prok_Ku"/>
    <property type="match status" value="1"/>
</dbReference>
<dbReference type="PANTHER" id="PTHR41251:SF1">
    <property type="entry name" value="NON-HOMOLOGOUS END JOINING PROTEIN KU"/>
    <property type="match status" value="1"/>
</dbReference>
<keyword evidence="4" id="KW-1185">Reference proteome</keyword>
<evidence type="ECO:0000313" key="3">
    <source>
        <dbReference type="EMBL" id="AUW95448.1"/>
    </source>
</evidence>
<dbReference type="Gene3D" id="2.40.290.10">
    <property type="match status" value="1"/>
</dbReference>
<sequence length="251" mass="28663">MIGFGLVAIPIQLYKAMDDDKITMHLLHVVCGSRIQYRKHCPVCDVDVQPDDVVRGVELPDGRYVILQPDEDSQTSADRTINLVSFHQLGEIDPVLYRQAYWVKPLPGGEKAYRLLTDTLQETRTVGLATMTLRQKFSLSVIRPVPPHVLMLHSLYFPESLREEGRTFGQTTAVISEKERDMAKMLVTQMQEPFVEENYPNLARRELLERIEALAPNAQPAPDARVTKEVLSLMEQLRSSVEQRTQREHQA</sequence>
<evidence type="ECO:0000313" key="4">
    <source>
        <dbReference type="Proteomes" id="UP000325292"/>
    </source>
</evidence>
<dbReference type="InterPro" id="IPR006164">
    <property type="entry name" value="DNA_bd_Ku70/Ku80"/>
</dbReference>
<organism evidence="3 4">
    <name type="scientific">Sulfobacillus thermotolerans</name>
    <dbReference type="NCBI Taxonomy" id="338644"/>
    <lineage>
        <taxon>Bacteria</taxon>
        <taxon>Bacillati</taxon>
        <taxon>Bacillota</taxon>
        <taxon>Clostridia</taxon>
        <taxon>Eubacteriales</taxon>
        <taxon>Clostridiales Family XVII. Incertae Sedis</taxon>
        <taxon>Sulfobacillus</taxon>
    </lineage>
</organism>